<dbReference type="Proteomes" id="UP001057279">
    <property type="component" value="Linkage Group LG10"/>
</dbReference>
<evidence type="ECO:0000313" key="2">
    <source>
        <dbReference type="Proteomes" id="UP001057279"/>
    </source>
</evidence>
<gene>
    <name evidence="1" type="ORF">MJG53_010057</name>
</gene>
<sequence length="201" mass="22588">MSNGAALTGPLWEPLVQQPELGLLQDSDADTSHRLPAKPGNLPLQHLTPVGTQEMKHGDRVDFQKIHIQMVYTFEYILGAVSALCHKHKCILHNVPFDPNSSPEFTQKGSIENTCRDIIAAATLPPRHAVQQCEQLGGKKAAPLHRSNGKNHRNINEDNREGRMRFRSRTTIHKDDITGKQVTLGQRTQWYEMPSCSVSRR</sequence>
<keyword evidence="2" id="KW-1185">Reference proteome</keyword>
<accession>A0ACB9UVB7</accession>
<feature type="non-terminal residue" evidence="1">
    <location>
        <position position="201"/>
    </location>
</feature>
<evidence type="ECO:0000313" key="1">
    <source>
        <dbReference type="EMBL" id="KAI4581614.1"/>
    </source>
</evidence>
<dbReference type="EMBL" id="CM043035">
    <property type="protein sequence ID" value="KAI4581614.1"/>
    <property type="molecule type" value="Genomic_DNA"/>
</dbReference>
<name>A0ACB9UVB7_9CETA</name>
<comment type="caution">
    <text evidence="1">The sequence shown here is derived from an EMBL/GenBank/DDBJ whole genome shotgun (WGS) entry which is preliminary data.</text>
</comment>
<organism evidence="1 2">
    <name type="scientific">Ovis ammon polii x Ovis aries</name>
    <dbReference type="NCBI Taxonomy" id="2918886"/>
    <lineage>
        <taxon>Eukaryota</taxon>
        <taxon>Metazoa</taxon>
        <taxon>Chordata</taxon>
        <taxon>Craniata</taxon>
        <taxon>Vertebrata</taxon>
        <taxon>Euteleostomi</taxon>
        <taxon>Mammalia</taxon>
        <taxon>Eutheria</taxon>
        <taxon>Laurasiatheria</taxon>
        <taxon>Artiodactyla</taxon>
        <taxon>Ruminantia</taxon>
        <taxon>Pecora</taxon>
        <taxon>Bovidae</taxon>
        <taxon>Caprinae</taxon>
        <taxon>Ovis</taxon>
    </lineage>
</organism>
<protein>
    <submittedName>
        <fullName evidence="1">Uncharacterized protein</fullName>
    </submittedName>
</protein>
<proteinExistence type="predicted"/>
<reference evidence="1" key="1">
    <citation type="submission" date="2022-03" db="EMBL/GenBank/DDBJ databases">
        <title>Genomic analyses of argali, domestic sheep and their hybrids provide insights into chromosomal evolution, heterosis and genetic basis of agronomic traits.</title>
        <authorList>
            <person name="Li M."/>
        </authorList>
    </citation>
    <scope>NUCLEOTIDE SEQUENCE</scope>
    <source>
        <strain evidence="1">F1 hybrid</strain>
    </source>
</reference>